<organism evidence="1 2">
    <name type="scientific">Agromyces salentinus</name>
    <dbReference type="NCBI Taxonomy" id="269421"/>
    <lineage>
        <taxon>Bacteria</taxon>
        <taxon>Bacillati</taxon>
        <taxon>Actinomycetota</taxon>
        <taxon>Actinomycetes</taxon>
        <taxon>Micrococcales</taxon>
        <taxon>Microbacteriaceae</taxon>
        <taxon>Agromyces</taxon>
    </lineage>
</organism>
<protein>
    <submittedName>
        <fullName evidence="1">Uncharacterized protein</fullName>
    </submittedName>
</protein>
<name>A0ABN2MZC4_9MICO</name>
<gene>
    <name evidence="1" type="ORF">GCM10009750_33290</name>
</gene>
<reference evidence="1 2" key="1">
    <citation type="journal article" date="2019" name="Int. J. Syst. Evol. Microbiol.">
        <title>The Global Catalogue of Microorganisms (GCM) 10K type strain sequencing project: providing services to taxonomists for standard genome sequencing and annotation.</title>
        <authorList>
            <consortium name="The Broad Institute Genomics Platform"/>
            <consortium name="The Broad Institute Genome Sequencing Center for Infectious Disease"/>
            <person name="Wu L."/>
            <person name="Ma J."/>
        </authorList>
    </citation>
    <scope>NUCLEOTIDE SEQUENCE [LARGE SCALE GENOMIC DNA]</scope>
    <source>
        <strain evidence="1 2">JCM 14323</strain>
    </source>
</reference>
<comment type="caution">
    <text evidence="1">The sequence shown here is derived from an EMBL/GenBank/DDBJ whole genome shotgun (WGS) entry which is preliminary data.</text>
</comment>
<dbReference type="EMBL" id="BAAANK010000010">
    <property type="protein sequence ID" value="GAA1844344.1"/>
    <property type="molecule type" value="Genomic_DNA"/>
</dbReference>
<accession>A0ABN2MZC4</accession>
<evidence type="ECO:0000313" key="2">
    <source>
        <dbReference type="Proteomes" id="UP001501746"/>
    </source>
</evidence>
<dbReference type="RefSeq" id="WP_157428804.1">
    <property type="nucleotide sequence ID" value="NZ_BAAANK010000010.1"/>
</dbReference>
<evidence type="ECO:0000313" key="1">
    <source>
        <dbReference type="EMBL" id="GAA1844344.1"/>
    </source>
</evidence>
<proteinExistence type="predicted"/>
<sequence>MADTIEQRCERLRQPVTELVAMSLAAVYRSQDLPELSRAIGAVRSILAEDASGLPAGPFRDWLPTALRNLDRMGEAVDAGDGAKSYAILTDKQDGFIRLTDGCAGFPGWSVNG</sequence>
<keyword evidence="2" id="KW-1185">Reference proteome</keyword>
<dbReference type="Proteomes" id="UP001501746">
    <property type="component" value="Unassembled WGS sequence"/>
</dbReference>